<protein>
    <submittedName>
        <fullName evidence="1">Uncharacterized protein</fullName>
    </submittedName>
</protein>
<dbReference type="EMBL" id="CAJJDP010000011">
    <property type="protein sequence ID" value="CAD8140639.1"/>
    <property type="molecule type" value="Genomic_DNA"/>
</dbReference>
<evidence type="ECO:0000313" key="1">
    <source>
        <dbReference type="EMBL" id="CAD8140639.1"/>
    </source>
</evidence>
<sequence length="83" mass="9918">MEEAIELNVTMKQYPLTLNMLMPRLKKYCIKQFASICQFIVKYQYIGITLRNFLFKLKKLVIAFQNLNQNFFFIIKAICINSK</sequence>
<evidence type="ECO:0000313" key="2">
    <source>
        <dbReference type="Proteomes" id="UP000683925"/>
    </source>
</evidence>
<gene>
    <name evidence="1" type="ORF">POCTA_138.1.T0120008</name>
</gene>
<dbReference type="AlphaFoldDB" id="A0A8S1SN00"/>
<organism evidence="1 2">
    <name type="scientific">Paramecium octaurelia</name>
    <dbReference type="NCBI Taxonomy" id="43137"/>
    <lineage>
        <taxon>Eukaryota</taxon>
        <taxon>Sar</taxon>
        <taxon>Alveolata</taxon>
        <taxon>Ciliophora</taxon>
        <taxon>Intramacronucleata</taxon>
        <taxon>Oligohymenophorea</taxon>
        <taxon>Peniculida</taxon>
        <taxon>Parameciidae</taxon>
        <taxon>Paramecium</taxon>
    </lineage>
</organism>
<accession>A0A8S1SN00</accession>
<proteinExistence type="predicted"/>
<keyword evidence="2" id="KW-1185">Reference proteome</keyword>
<name>A0A8S1SN00_PAROT</name>
<comment type="caution">
    <text evidence="1">The sequence shown here is derived from an EMBL/GenBank/DDBJ whole genome shotgun (WGS) entry which is preliminary data.</text>
</comment>
<dbReference type="Proteomes" id="UP000683925">
    <property type="component" value="Unassembled WGS sequence"/>
</dbReference>
<reference evidence="1" key="1">
    <citation type="submission" date="2021-01" db="EMBL/GenBank/DDBJ databases">
        <authorList>
            <consortium name="Genoscope - CEA"/>
            <person name="William W."/>
        </authorList>
    </citation>
    <scope>NUCLEOTIDE SEQUENCE</scope>
</reference>